<feature type="transmembrane region" description="Helical" evidence="1">
    <location>
        <begin position="120"/>
        <end position="136"/>
    </location>
</feature>
<accession>A0A6S6M3J3</accession>
<dbReference type="KEGG" id="gbn:GEOBRER4_06850"/>
<evidence type="ECO:0000313" key="3">
    <source>
        <dbReference type="Proteomes" id="UP000515472"/>
    </source>
</evidence>
<dbReference type="RefSeq" id="WP_185244239.1">
    <property type="nucleotide sequence ID" value="NZ_AP023213.1"/>
</dbReference>
<evidence type="ECO:0000256" key="1">
    <source>
        <dbReference type="SAM" id="Phobius"/>
    </source>
</evidence>
<evidence type="ECO:0000313" key="2">
    <source>
        <dbReference type="EMBL" id="BCG45935.1"/>
    </source>
</evidence>
<keyword evidence="1" id="KW-0472">Membrane</keyword>
<reference evidence="2 3" key="1">
    <citation type="submission" date="2020-06" db="EMBL/GenBank/DDBJ databases">
        <title>Interaction of electrochemicaly active bacteria, Geobacter bremensis R4 on different carbon anode.</title>
        <authorList>
            <person name="Meng L."/>
            <person name="Yoshida N."/>
        </authorList>
    </citation>
    <scope>NUCLEOTIDE SEQUENCE [LARGE SCALE GENOMIC DNA]</scope>
    <source>
        <strain evidence="2 3">R4</strain>
    </source>
</reference>
<feature type="transmembrane region" description="Helical" evidence="1">
    <location>
        <begin position="48"/>
        <end position="66"/>
    </location>
</feature>
<protein>
    <submittedName>
        <fullName evidence="2">Uncharacterized protein</fullName>
    </submittedName>
</protein>
<feature type="transmembrane region" description="Helical" evidence="1">
    <location>
        <begin position="90"/>
        <end position="108"/>
    </location>
</feature>
<dbReference type="EMBL" id="AP023213">
    <property type="protein sequence ID" value="BCG45935.1"/>
    <property type="molecule type" value="Genomic_DNA"/>
</dbReference>
<dbReference type="Proteomes" id="UP000515472">
    <property type="component" value="Chromosome"/>
</dbReference>
<keyword evidence="3" id="KW-1185">Reference proteome</keyword>
<keyword evidence="1" id="KW-1133">Transmembrane helix</keyword>
<keyword evidence="1" id="KW-0812">Transmembrane</keyword>
<organism evidence="2 3">
    <name type="scientific">Citrifermentans bremense</name>
    <dbReference type="NCBI Taxonomy" id="60035"/>
    <lineage>
        <taxon>Bacteria</taxon>
        <taxon>Pseudomonadati</taxon>
        <taxon>Thermodesulfobacteriota</taxon>
        <taxon>Desulfuromonadia</taxon>
        <taxon>Geobacterales</taxon>
        <taxon>Geobacteraceae</taxon>
        <taxon>Citrifermentans</taxon>
    </lineage>
</organism>
<proteinExistence type="predicted"/>
<sequence>MSGHVIEQIKTKPATALDRGVQDSFASNRCREELARNIDELHALSRRGLWGLLLFLMVSAAALYLSQMETLSLIHLQLKEIFGPPPPSDLLHVALAVSWLSGFVLILGRRGADGKPGYNWCNIALPTAFYPLYVFSDATGGYFPAVFCAGLVLLLLEHGFAVCYANKVIREATERLKRLPQ</sequence>
<feature type="transmembrane region" description="Helical" evidence="1">
    <location>
        <begin position="142"/>
        <end position="165"/>
    </location>
</feature>
<gene>
    <name evidence="2" type="ORF">GEOBRER4_n0708</name>
</gene>
<name>A0A6S6M3J3_9BACT</name>
<dbReference type="AlphaFoldDB" id="A0A6S6M3J3"/>